<feature type="domain" description="Sulfatase-modifying factor enzyme-like" evidence="3">
    <location>
        <begin position="57"/>
        <end position="300"/>
    </location>
</feature>
<name>A0A517M6R9_9BACT</name>
<organism evidence="4 5">
    <name type="scientific">Rosistilla ulvae</name>
    <dbReference type="NCBI Taxonomy" id="1930277"/>
    <lineage>
        <taxon>Bacteria</taxon>
        <taxon>Pseudomonadati</taxon>
        <taxon>Planctomycetota</taxon>
        <taxon>Planctomycetia</taxon>
        <taxon>Pirellulales</taxon>
        <taxon>Pirellulaceae</taxon>
        <taxon>Rosistilla</taxon>
    </lineage>
</organism>
<evidence type="ECO:0000256" key="2">
    <source>
        <dbReference type="SAM" id="SignalP"/>
    </source>
</evidence>
<reference evidence="4 5" key="1">
    <citation type="submission" date="2019-02" db="EMBL/GenBank/DDBJ databases">
        <title>Deep-cultivation of Planctomycetes and their phenomic and genomic characterization uncovers novel biology.</title>
        <authorList>
            <person name="Wiegand S."/>
            <person name="Jogler M."/>
            <person name="Boedeker C."/>
            <person name="Pinto D."/>
            <person name="Vollmers J."/>
            <person name="Rivas-Marin E."/>
            <person name="Kohn T."/>
            <person name="Peeters S.H."/>
            <person name="Heuer A."/>
            <person name="Rast P."/>
            <person name="Oberbeckmann S."/>
            <person name="Bunk B."/>
            <person name="Jeske O."/>
            <person name="Meyerdierks A."/>
            <person name="Storesund J.E."/>
            <person name="Kallscheuer N."/>
            <person name="Luecker S."/>
            <person name="Lage O.M."/>
            <person name="Pohl T."/>
            <person name="Merkel B.J."/>
            <person name="Hornburger P."/>
            <person name="Mueller R.-W."/>
            <person name="Bruemmer F."/>
            <person name="Labrenz M."/>
            <person name="Spormann A.M."/>
            <person name="Op den Camp H."/>
            <person name="Overmann J."/>
            <person name="Amann R."/>
            <person name="Jetten M.S.M."/>
            <person name="Mascher T."/>
            <person name="Medema M.H."/>
            <person name="Devos D.P."/>
            <person name="Kaster A.-K."/>
            <person name="Ovreas L."/>
            <person name="Rohde M."/>
            <person name="Galperin M.Y."/>
            <person name="Jogler C."/>
        </authorList>
    </citation>
    <scope>NUCLEOTIDE SEQUENCE [LARGE SCALE GENOMIC DNA]</scope>
    <source>
        <strain evidence="4 5">EC9</strain>
    </source>
</reference>
<feature type="chain" id="PRO_5021955734" evidence="2">
    <location>
        <begin position="23"/>
        <end position="351"/>
    </location>
</feature>
<dbReference type="KEGG" id="ruv:EC9_47610"/>
<gene>
    <name evidence="4" type="primary">pkn1_4</name>
    <name evidence="4" type="ORF">EC9_47610</name>
</gene>
<dbReference type="InterPro" id="IPR016187">
    <property type="entry name" value="CTDL_fold"/>
</dbReference>
<dbReference type="GO" id="GO:0004674">
    <property type="term" value="F:protein serine/threonine kinase activity"/>
    <property type="evidence" value="ECO:0007669"/>
    <property type="project" value="UniProtKB-EC"/>
</dbReference>
<dbReference type="GO" id="GO:0120147">
    <property type="term" value="F:formylglycine-generating oxidase activity"/>
    <property type="evidence" value="ECO:0007669"/>
    <property type="project" value="TreeGrafter"/>
</dbReference>
<evidence type="ECO:0000256" key="1">
    <source>
        <dbReference type="SAM" id="MobiDB-lite"/>
    </source>
</evidence>
<dbReference type="PANTHER" id="PTHR23150:SF19">
    <property type="entry name" value="FORMYLGLYCINE-GENERATING ENZYME"/>
    <property type="match status" value="1"/>
</dbReference>
<evidence type="ECO:0000313" key="4">
    <source>
        <dbReference type="EMBL" id="QDS90547.1"/>
    </source>
</evidence>
<proteinExistence type="predicted"/>
<dbReference type="RefSeq" id="WP_145348347.1">
    <property type="nucleotide sequence ID" value="NZ_CP036261.1"/>
</dbReference>
<dbReference type="InterPro" id="IPR042095">
    <property type="entry name" value="SUMF_sf"/>
</dbReference>
<dbReference type="Proteomes" id="UP000319557">
    <property type="component" value="Chromosome"/>
</dbReference>
<dbReference type="InterPro" id="IPR051043">
    <property type="entry name" value="Sulfatase_Mod_Factor_Kinase"/>
</dbReference>
<dbReference type="InterPro" id="IPR005532">
    <property type="entry name" value="SUMF_dom"/>
</dbReference>
<dbReference type="PANTHER" id="PTHR23150">
    <property type="entry name" value="SULFATASE MODIFYING FACTOR 1, 2"/>
    <property type="match status" value="1"/>
</dbReference>
<dbReference type="EC" id="2.7.11.1" evidence="4"/>
<dbReference type="Gene3D" id="3.90.1580.10">
    <property type="entry name" value="paralog of FGE (formylglycine-generating enzyme)"/>
    <property type="match status" value="1"/>
</dbReference>
<feature type="region of interest" description="Disordered" evidence="1">
    <location>
        <begin position="332"/>
        <end position="351"/>
    </location>
</feature>
<sequence length="351" mass="39858" precursor="true">MKMQRLLGSLICCSFLAAGATAADPVPPLDLPESQANSAAEMKPYEEVIEHTDATIEMLPIPGGVFTMGTPDTEQGRDDSEGPLHQVEVSPFWMGKYEITWEQYEIWGDELDTIRRRLLKSKETPRDAVVDGFTRPTEPYTDMTFGMGSGRHPAICMTQHAARTYCQWLSAKTGRYYRLPTEAEWEYACRAGTNTAYSFGDDPEMLDDYAWYGENTNDQYEPVGQKKPNPWGLYDMHGNVSEWVLDQYLPDFFKTSAKLNPLAIPKVLFPRVVRGGGWDNDPELLRSGARIASSEEWKEQDPQLPQSIWYHTDALSVGFRIVRPLTVPSEKERAEFWENTQPEQLDPPEGE</sequence>
<keyword evidence="5" id="KW-1185">Reference proteome</keyword>
<evidence type="ECO:0000259" key="3">
    <source>
        <dbReference type="Pfam" id="PF03781"/>
    </source>
</evidence>
<dbReference type="AlphaFoldDB" id="A0A517M6R9"/>
<accession>A0A517M6R9</accession>
<dbReference type="SUPFAM" id="SSF56436">
    <property type="entry name" value="C-type lectin-like"/>
    <property type="match status" value="1"/>
</dbReference>
<feature type="signal peptide" evidence="2">
    <location>
        <begin position="1"/>
        <end position="22"/>
    </location>
</feature>
<dbReference type="EMBL" id="CP036261">
    <property type="protein sequence ID" value="QDS90547.1"/>
    <property type="molecule type" value="Genomic_DNA"/>
</dbReference>
<keyword evidence="4" id="KW-0418">Kinase</keyword>
<keyword evidence="4" id="KW-0808">Transferase</keyword>
<dbReference type="Pfam" id="PF03781">
    <property type="entry name" value="FGE-sulfatase"/>
    <property type="match status" value="1"/>
</dbReference>
<dbReference type="OrthoDB" id="9812426at2"/>
<evidence type="ECO:0000313" key="5">
    <source>
        <dbReference type="Proteomes" id="UP000319557"/>
    </source>
</evidence>
<keyword evidence="2" id="KW-0732">Signal</keyword>
<protein>
    <submittedName>
        <fullName evidence="4">Serine/threonine-protein kinase pkn1</fullName>
        <ecNumber evidence="4">2.7.11.1</ecNumber>
    </submittedName>
</protein>